<keyword evidence="2" id="KW-1185">Reference proteome</keyword>
<protein>
    <submittedName>
        <fullName evidence="1">Uncharacterized protein</fullName>
    </submittedName>
</protein>
<comment type="caution">
    <text evidence="1">The sequence shown here is derived from an EMBL/GenBank/DDBJ whole genome shotgun (WGS) entry which is preliminary data.</text>
</comment>
<name>A0A9W5B7X2_9HYPH</name>
<sequence length="135" mass="14668">MEGGRERLSWTARNANLFAGEESCGWPLRDGDRDEVVLRSHQIHRGPRGCAPLQSGKEHRSWPGVCLRSPTATAVMAPLAHDGSRLHGPPCRSIPHRRPIRVISPANALTGTDRMAALASAAYARTCGRHGFQDA</sequence>
<proteinExistence type="predicted"/>
<gene>
    <name evidence="1" type="ORF">AGR2A_pb10052</name>
</gene>
<accession>A0A9W5B7X2</accession>
<evidence type="ECO:0000313" key="1">
    <source>
        <dbReference type="EMBL" id="CUX03244.1"/>
    </source>
</evidence>
<dbReference type="AlphaFoldDB" id="A0A9W5B7X2"/>
<dbReference type="EMBL" id="FBVY01000047">
    <property type="protein sequence ID" value="CUX03244.1"/>
    <property type="molecule type" value="Genomic_DNA"/>
</dbReference>
<organism evidence="1 2">
    <name type="scientific">Agrobacterium genomosp. 2 str. CFBP 5494</name>
    <dbReference type="NCBI Taxonomy" id="1183436"/>
    <lineage>
        <taxon>Bacteria</taxon>
        <taxon>Pseudomonadati</taxon>
        <taxon>Pseudomonadota</taxon>
        <taxon>Alphaproteobacteria</taxon>
        <taxon>Hyphomicrobiales</taxon>
        <taxon>Rhizobiaceae</taxon>
        <taxon>Rhizobium/Agrobacterium group</taxon>
        <taxon>Agrobacterium</taxon>
        <taxon>Agrobacterium tumefaciens complex</taxon>
    </lineage>
</organism>
<reference evidence="1 2" key="1">
    <citation type="submission" date="2016-01" db="EMBL/GenBank/DDBJ databases">
        <authorList>
            <person name="Regsiter A."/>
            <person name="william w."/>
        </authorList>
    </citation>
    <scope>NUCLEOTIDE SEQUENCE [LARGE SCALE GENOMIC DNA]</scope>
    <source>
        <strain evidence="1 2">CFBP 5494</strain>
    </source>
</reference>
<dbReference type="Proteomes" id="UP000191933">
    <property type="component" value="Unassembled WGS sequence"/>
</dbReference>
<evidence type="ECO:0000313" key="2">
    <source>
        <dbReference type="Proteomes" id="UP000191933"/>
    </source>
</evidence>